<organism evidence="6 7">
    <name type="scientific">Cryptobacterium curtum (strain ATCC 700683 / DSM 15641 / CCUG 43107 / 12-3)</name>
    <dbReference type="NCBI Taxonomy" id="469378"/>
    <lineage>
        <taxon>Bacteria</taxon>
        <taxon>Bacillati</taxon>
        <taxon>Actinomycetota</taxon>
        <taxon>Coriobacteriia</taxon>
        <taxon>Eggerthellales</taxon>
        <taxon>Eggerthellaceae</taxon>
        <taxon>Cryptobacterium</taxon>
    </lineage>
</organism>
<dbReference type="Gene3D" id="3.40.50.300">
    <property type="entry name" value="P-loop containing nucleotide triphosphate hydrolases"/>
    <property type="match status" value="2"/>
</dbReference>
<dbReference type="HOGENOM" id="CLU_004785_2_0_11"/>
<protein>
    <recommendedName>
        <fullName evidence="3">Nuclease SbcCD subunit C</fullName>
    </recommendedName>
</protein>
<feature type="coiled-coil region" evidence="4">
    <location>
        <begin position="404"/>
        <end position="431"/>
    </location>
</feature>
<dbReference type="Pfam" id="PF13558">
    <property type="entry name" value="SbcC_Walker_B"/>
    <property type="match status" value="1"/>
</dbReference>
<keyword evidence="4" id="KW-0175">Coiled coil</keyword>
<dbReference type="Proteomes" id="UP000000954">
    <property type="component" value="Chromosome"/>
</dbReference>
<reference evidence="6 7" key="1">
    <citation type="journal article" date="2009" name="Stand. Genomic Sci.">
        <title>Complete genome sequence of Cryptobacterium curtum type strain (12-3).</title>
        <authorList>
            <person name="Mavrommatis K."/>
            <person name="Pukall R."/>
            <person name="Rohde C."/>
            <person name="Chen F."/>
            <person name="Sims D."/>
            <person name="Brettin T."/>
            <person name="Kuske C."/>
            <person name="Detter J.C."/>
            <person name="Han C."/>
            <person name="Lapidus A."/>
            <person name="Copeland A."/>
            <person name="Glavina Del Rio T."/>
            <person name="Nolan M."/>
            <person name="Lucas S."/>
            <person name="Tice H."/>
            <person name="Cheng J.F."/>
            <person name="Bruce D."/>
            <person name="Goodwin L."/>
            <person name="Pitluck S."/>
            <person name="Ovchinnikova G."/>
            <person name="Pati A."/>
            <person name="Ivanova N."/>
            <person name="Chen A."/>
            <person name="Palaniappan K."/>
            <person name="Chain P."/>
            <person name="D'haeseleer P."/>
            <person name="Goker M."/>
            <person name="Bristow J."/>
            <person name="Eisen J.A."/>
            <person name="Markowitz V."/>
            <person name="Hugenholtz P."/>
            <person name="Rohde M."/>
            <person name="Klenk H.P."/>
            <person name="Kyrpides N.C."/>
        </authorList>
    </citation>
    <scope>NUCLEOTIDE SEQUENCE [LARGE SCALE GENOMIC DNA]</scope>
    <source>
        <strain evidence="7">ATCC 700683 / DSM 15641 / 12-3</strain>
    </source>
</reference>
<name>C7MLN2_CRYCD</name>
<dbReference type="InterPro" id="IPR027417">
    <property type="entry name" value="P-loop_NTPase"/>
</dbReference>
<evidence type="ECO:0000259" key="5">
    <source>
        <dbReference type="Pfam" id="PF13476"/>
    </source>
</evidence>
<feature type="coiled-coil region" evidence="4">
    <location>
        <begin position="298"/>
        <end position="359"/>
    </location>
</feature>
<sequence length="953" mass="104916">MRPLSLELCAFGPYADRVFIDFSLFGESGVFLICGPTGSGKTTLFDAMKFALFGEASGTRRPTSSFASGFANATTEPFVEFIFEQAGKTYRARRVPHYSRSKKRGVGTTAAGGAAELVCETTGSVIASKANAMDEAVVDLLGITTEQFSQIVMIAQGDFSQLLTANTKQRAEIFRRIFHTEPYQHIQERLVERKRTLEQHVEASEEQARIHLALLASENAPETTMPNDEVAGQQEVFLTLKGPIPSADKQGDPFAFERSVPSAGEQDNPFTFEGSVLSRLDDIEKELANIAAHDDMRKHSLTKQQAEAETRLQEIDRNLGSARQTTQLEKRLAETTSYLVEHENAYQTAQANWQTAQAEEGLRHRLSEDIATATEKARTLSEVSRLEGQHTTAQSKVAASQKAATETETALHQARQQLEEIAEAAKRVHDAPAQLERARNDERLIADALEQTALVDRMKQQTQTTTAAFADAQERYAQARADTTQATNAFFAAQAGILARSLSTGTPCPVCGSKEHPHPAHLAADAPTQAYIDTLQATEQTARTHLEEAGNKLAADKAAEDAQLKRATQALAALPPTYQSERIDTGKLATARTAIATRISELNAATDQQKQLTNEANRLSCMVPDLEEKARAASDTLIQAQRNEAEIAASINALRATADYANALQAQKTIDDLRSRLEAAQKRFTVAQATWEEQRRAHDEHVARKKELEEQLAVAPHFNVATLEEQRILVVQTRKNTVAEITTIESRQATNEKALVALKKIAQSSQRIEEEFSQISYLADLASGNAVGTQGKISFETYVQSVYFDSVLDAANERLSLMSEGRYTLLRRQQARDNRTQSGLDMDVFDAYTGKQRDVKTLSGGESFLASLSLALGFSDVIQRQAGGIQLDTMFIDEGFGSLDTEALELALRVFDQLGRDKRLVGIISHVEELKDRIDHRIVVQKDQTGSTLTVKR</sequence>
<keyword evidence="7" id="KW-1185">Reference proteome</keyword>
<evidence type="ECO:0000256" key="2">
    <source>
        <dbReference type="ARBA" id="ARBA00011322"/>
    </source>
</evidence>
<dbReference type="OrthoDB" id="9795626at2"/>
<dbReference type="AlphaFoldDB" id="C7MLN2"/>
<dbReference type="eggNOG" id="COG0419">
    <property type="taxonomic scope" value="Bacteria"/>
</dbReference>
<dbReference type="GO" id="GO:0016887">
    <property type="term" value="F:ATP hydrolysis activity"/>
    <property type="evidence" value="ECO:0007669"/>
    <property type="project" value="InterPro"/>
</dbReference>
<comment type="similarity">
    <text evidence="1">Belongs to the SMC family. SbcC subfamily.</text>
</comment>
<comment type="subunit">
    <text evidence="2">Heterodimer of SbcC and SbcD.</text>
</comment>
<dbReference type="EMBL" id="CP001682">
    <property type="protein sequence ID" value="ACU93838.1"/>
    <property type="molecule type" value="Genomic_DNA"/>
</dbReference>
<evidence type="ECO:0000256" key="4">
    <source>
        <dbReference type="SAM" id="Coils"/>
    </source>
</evidence>
<dbReference type="Pfam" id="PF13476">
    <property type="entry name" value="AAA_23"/>
    <property type="match status" value="1"/>
</dbReference>
<evidence type="ECO:0000313" key="7">
    <source>
        <dbReference type="Proteomes" id="UP000000954"/>
    </source>
</evidence>
<evidence type="ECO:0000313" key="6">
    <source>
        <dbReference type="EMBL" id="ACU93838.1"/>
    </source>
</evidence>
<dbReference type="SUPFAM" id="SSF52540">
    <property type="entry name" value="P-loop containing nucleoside triphosphate hydrolases"/>
    <property type="match status" value="1"/>
</dbReference>
<evidence type="ECO:0000256" key="1">
    <source>
        <dbReference type="ARBA" id="ARBA00006930"/>
    </source>
</evidence>
<feature type="domain" description="Rad50/SbcC-type AAA" evidence="5">
    <location>
        <begin position="5"/>
        <end position="207"/>
    </location>
</feature>
<dbReference type="RefSeq" id="WP_012802527.1">
    <property type="nucleotide sequence ID" value="NC_013170.1"/>
</dbReference>
<dbReference type="InterPro" id="IPR038729">
    <property type="entry name" value="Rad50/SbcC_AAA"/>
</dbReference>
<feature type="coiled-coil region" evidence="4">
    <location>
        <begin position="602"/>
        <end position="711"/>
    </location>
</feature>
<dbReference type="PANTHER" id="PTHR32114:SF2">
    <property type="entry name" value="ABC TRANSPORTER ABCH.3"/>
    <property type="match status" value="1"/>
</dbReference>
<proteinExistence type="inferred from homology"/>
<evidence type="ECO:0000256" key="3">
    <source>
        <dbReference type="ARBA" id="ARBA00013368"/>
    </source>
</evidence>
<gene>
    <name evidence="6" type="ordered locus">Ccur_01050</name>
</gene>
<accession>C7MLN2</accession>
<dbReference type="PANTHER" id="PTHR32114">
    <property type="entry name" value="ABC TRANSPORTER ABCH.3"/>
    <property type="match status" value="1"/>
</dbReference>
<dbReference type="GO" id="GO:0006302">
    <property type="term" value="P:double-strand break repair"/>
    <property type="evidence" value="ECO:0007669"/>
    <property type="project" value="InterPro"/>
</dbReference>
<dbReference type="STRING" id="469378.Ccur_01050"/>
<dbReference type="KEGG" id="ccu:Ccur_01050"/>